<name>A0A154W4R9_9PROT</name>
<evidence type="ECO:0008006" key="4">
    <source>
        <dbReference type="Google" id="ProtNLM"/>
    </source>
</evidence>
<keyword evidence="3" id="KW-1185">Reference proteome</keyword>
<gene>
    <name evidence="2" type="ORF">AUP43_08385</name>
</gene>
<accession>A0A154W4R9</accession>
<feature type="region of interest" description="Disordered" evidence="1">
    <location>
        <begin position="1"/>
        <end position="32"/>
    </location>
</feature>
<comment type="caution">
    <text evidence="2">The sequence shown here is derived from an EMBL/GenBank/DDBJ whole genome shotgun (WGS) entry which is preliminary data.</text>
</comment>
<sequence>MRKDDKISDLSQATAQPRRNTHIRQRPLGRKDTRPKIPWLCYSIDGFCKATSLGKTLVKELIENGELRSIKLRGRVLIPLKAAIEFLTSCPPARDE</sequence>
<evidence type="ECO:0000313" key="3">
    <source>
        <dbReference type="Proteomes" id="UP000076400"/>
    </source>
</evidence>
<feature type="compositionally biased region" description="Polar residues" evidence="1">
    <location>
        <begin position="9"/>
        <end position="18"/>
    </location>
</feature>
<dbReference type="EMBL" id="LPXN01000104">
    <property type="protein sequence ID" value="KZD08540.1"/>
    <property type="molecule type" value="Genomic_DNA"/>
</dbReference>
<proteinExistence type="predicted"/>
<dbReference type="RefSeq" id="WP_067555483.1">
    <property type="nucleotide sequence ID" value="NZ_LPXN01000104.1"/>
</dbReference>
<evidence type="ECO:0000313" key="2">
    <source>
        <dbReference type="EMBL" id="KZD08540.1"/>
    </source>
</evidence>
<protein>
    <recommendedName>
        <fullName evidence="4">Helix-turn-helix domain-containing protein</fullName>
    </recommendedName>
</protein>
<feature type="compositionally biased region" description="Basic residues" evidence="1">
    <location>
        <begin position="19"/>
        <end position="28"/>
    </location>
</feature>
<dbReference type="Proteomes" id="UP000076400">
    <property type="component" value="Unassembled WGS sequence"/>
</dbReference>
<dbReference type="AlphaFoldDB" id="A0A154W4R9"/>
<evidence type="ECO:0000256" key="1">
    <source>
        <dbReference type="SAM" id="MobiDB-lite"/>
    </source>
</evidence>
<reference evidence="2 3" key="1">
    <citation type="submission" date="2015-12" db="EMBL/GenBank/DDBJ databases">
        <title>Genome sequence of Oceanibaculum pacificum MCCC 1A02656.</title>
        <authorList>
            <person name="Lu L."/>
            <person name="Lai Q."/>
            <person name="Shao Z."/>
            <person name="Qian P."/>
        </authorList>
    </citation>
    <scope>NUCLEOTIDE SEQUENCE [LARGE SCALE GENOMIC DNA]</scope>
    <source>
        <strain evidence="2 3">MCCC 1A02656</strain>
    </source>
</reference>
<organism evidence="2 3">
    <name type="scientific">Oceanibaculum pacificum</name>
    <dbReference type="NCBI Taxonomy" id="580166"/>
    <lineage>
        <taxon>Bacteria</taxon>
        <taxon>Pseudomonadati</taxon>
        <taxon>Pseudomonadota</taxon>
        <taxon>Alphaproteobacteria</taxon>
        <taxon>Rhodospirillales</taxon>
        <taxon>Oceanibaculaceae</taxon>
        <taxon>Oceanibaculum</taxon>
    </lineage>
</organism>